<name>A0A5B7EFP0_PORTR</name>
<dbReference type="EMBL" id="VSRR010002762">
    <property type="protein sequence ID" value="MPC33111.1"/>
    <property type="molecule type" value="Genomic_DNA"/>
</dbReference>
<dbReference type="AlphaFoldDB" id="A0A5B7EFP0"/>
<accession>A0A5B7EFP0</accession>
<reference evidence="1 2" key="1">
    <citation type="submission" date="2019-05" db="EMBL/GenBank/DDBJ databases">
        <title>Another draft genome of Portunus trituberculatus and its Hox gene families provides insights of decapod evolution.</title>
        <authorList>
            <person name="Jeong J.-H."/>
            <person name="Song I."/>
            <person name="Kim S."/>
            <person name="Choi T."/>
            <person name="Kim D."/>
            <person name="Ryu S."/>
            <person name="Kim W."/>
        </authorList>
    </citation>
    <scope>NUCLEOTIDE SEQUENCE [LARGE SCALE GENOMIC DNA]</scope>
    <source>
        <tissue evidence="1">Muscle</tissue>
    </source>
</reference>
<organism evidence="1 2">
    <name type="scientific">Portunus trituberculatus</name>
    <name type="common">Swimming crab</name>
    <name type="synonym">Neptunus trituberculatus</name>
    <dbReference type="NCBI Taxonomy" id="210409"/>
    <lineage>
        <taxon>Eukaryota</taxon>
        <taxon>Metazoa</taxon>
        <taxon>Ecdysozoa</taxon>
        <taxon>Arthropoda</taxon>
        <taxon>Crustacea</taxon>
        <taxon>Multicrustacea</taxon>
        <taxon>Malacostraca</taxon>
        <taxon>Eumalacostraca</taxon>
        <taxon>Eucarida</taxon>
        <taxon>Decapoda</taxon>
        <taxon>Pleocyemata</taxon>
        <taxon>Brachyura</taxon>
        <taxon>Eubrachyura</taxon>
        <taxon>Portunoidea</taxon>
        <taxon>Portunidae</taxon>
        <taxon>Portuninae</taxon>
        <taxon>Portunus</taxon>
    </lineage>
</organism>
<gene>
    <name evidence="1" type="ORF">E2C01_026453</name>
</gene>
<evidence type="ECO:0000313" key="1">
    <source>
        <dbReference type="EMBL" id="MPC33111.1"/>
    </source>
</evidence>
<proteinExistence type="predicted"/>
<protein>
    <submittedName>
        <fullName evidence="1">Uncharacterized protein</fullName>
    </submittedName>
</protein>
<keyword evidence="2" id="KW-1185">Reference proteome</keyword>
<dbReference type="Proteomes" id="UP000324222">
    <property type="component" value="Unassembled WGS sequence"/>
</dbReference>
<evidence type="ECO:0000313" key="2">
    <source>
        <dbReference type="Proteomes" id="UP000324222"/>
    </source>
</evidence>
<sequence length="68" mass="7961">MATVHELTSLGLYDAEDVYAERFKGQLVERVQGSQCVQYWSHVPSYRISGMQRPDVEHSLHKFDHQRI</sequence>
<comment type="caution">
    <text evidence="1">The sequence shown here is derived from an EMBL/GenBank/DDBJ whole genome shotgun (WGS) entry which is preliminary data.</text>
</comment>